<evidence type="ECO:0000256" key="4">
    <source>
        <dbReference type="ARBA" id="ARBA00024746"/>
    </source>
</evidence>
<keyword evidence="7" id="KW-0966">Cell projection</keyword>
<dbReference type="Gene3D" id="2.60.40.4070">
    <property type="match status" value="1"/>
</dbReference>
<keyword evidence="7" id="KW-0282">Flagellum</keyword>
<dbReference type="RefSeq" id="WP_094276972.1">
    <property type="nucleotide sequence ID" value="NZ_NQJF01000002.1"/>
</dbReference>
<evidence type="ECO:0000259" key="6">
    <source>
        <dbReference type="Pfam" id="PF13861"/>
    </source>
</evidence>
<evidence type="ECO:0000256" key="1">
    <source>
        <dbReference type="ARBA" id="ARBA00010577"/>
    </source>
</evidence>
<comment type="function">
    <text evidence="4 5">Required for flagellar hook formation. May act as a scaffolding protein.</text>
</comment>
<keyword evidence="7" id="KW-0969">Cilium</keyword>
<dbReference type="Pfam" id="PF03963">
    <property type="entry name" value="FlgD"/>
    <property type="match status" value="1"/>
</dbReference>
<dbReference type="OrthoDB" id="9785233at2"/>
<evidence type="ECO:0000313" key="8">
    <source>
        <dbReference type="EMBL" id="TDW60209.1"/>
    </source>
</evidence>
<dbReference type="GO" id="GO:0044781">
    <property type="term" value="P:bacterial-type flagellum organization"/>
    <property type="evidence" value="ECO:0007669"/>
    <property type="project" value="UniProtKB-UniRule"/>
</dbReference>
<name>A0A235CMI1_9GAMM</name>
<evidence type="ECO:0000313" key="7">
    <source>
        <dbReference type="EMBL" id="OYD25783.1"/>
    </source>
</evidence>
<reference evidence="7 9" key="1">
    <citation type="submission" date="2017-08" db="EMBL/GenBank/DDBJ databases">
        <title>Draft Genome Sequence of the Marine Bacterium Oceanimonas baumannii ATCC 700832.</title>
        <authorList>
            <person name="Mcclelland W.D."/>
            <person name="Brennan M.A."/>
            <person name="Trachtenberg A.M."/>
            <person name="Maclea K.S."/>
        </authorList>
    </citation>
    <scope>NUCLEOTIDE SEQUENCE [LARGE SCALE GENOMIC DNA]</scope>
    <source>
        <strain evidence="7 9">ATCC 700832</strain>
    </source>
</reference>
<keyword evidence="3 5" id="KW-1005">Bacterial flagellum biogenesis</keyword>
<dbReference type="EMBL" id="NQJF01000002">
    <property type="protein sequence ID" value="OYD25783.1"/>
    <property type="molecule type" value="Genomic_DNA"/>
</dbReference>
<dbReference type="Proteomes" id="UP000243640">
    <property type="component" value="Unassembled WGS sequence"/>
</dbReference>
<dbReference type="Gene3D" id="2.30.30.910">
    <property type="match status" value="1"/>
</dbReference>
<dbReference type="Proteomes" id="UP000295058">
    <property type="component" value="Unassembled WGS sequence"/>
</dbReference>
<comment type="caution">
    <text evidence="7">The sequence shown here is derived from an EMBL/GenBank/DDBJ whole genome shotgun (WGS) entry which is preliminary data.</text>
</comment>
<dbReference type="InterPro" id="IPR005648">
    <property type="entry name" value="FlgD"/>
</dbReference>
<proteinExistence type="inferred from homology"/>
<protein>
    <recommendedName>
        <fullName evidence="2 5">Basal-body rod modification protein FlgD</fullName>
    </recommendedName>
</protein>
<sequence length="220" mass="23228">MALASINGLDNAISSPESAIAPAADGGISGLRSEFLQMMVAQINNQDPLNPLDGTQYVTQLAQFSMVEGIEQMKIQGQQQATLLDTLQVLGSTSLMGKSVTVPVQSISLAAPESLNGTIPVPAGTDALTLEVYDQSGQQVHQQEWHSPEGELAFSLAELPAGDYEFRVSASRKGETLTLSPYMARTVEKVSLPAGGGDIMLELAGIGQMSLFQVTEFGQS</sequence>
<evidence type="ECO:0000256" key="2">
    <source>
        <dbReference type="ARBA" id="ARBA00016013"/>
    </source>
</evidence>
<reference evidence="8 10" key="2">
    <citation type="submission" date="2019-03" db="EMBL/GenBank/DDBJ databases">
        <title>Genomic Encyclopedia of Archaeal and Bacterial Type Strains, Phase II (KMG-II): from individual species to whole genera.</title>
        <authorList>
            <person name="Goeker M."/>
        </authorList>
    </citation>
    <scope>NUCLEOTIDE SEQUENCE [LARGE SCALE GENOMIC DNA]</scope>
    <source>
        <strain evidence="8 10">DSM 15594</strain>
    </source>
</reference>
<dbReference type="EMBL" id="SODO01000003">
    <property type="protein sequence ID" value="TDW60209.1"/>
    <property type="molecule type" value="Genomic_DNA"/>
</dbReference>
<organism evidence="7 9">
    <name type="scientific">Oceanimonas baumannii</name>
    <dbReference type="NCBI Taxonomy" id="129578"/>
    <lineage>
        <taxon>Bacteria</taxon>
        <taxon>Pseudomonadati</taxon>
        <taxon>Pseudomonadota</taxon>
        <taxon>Gammaproteobacteria</taxon>
        <taxon>Aeromonadales</taxon>
        <taxon>Aeromonadaceae</taxon>
        <taxon>Oceanimonas</taxon>
    </lineage>
</organism>
<dbReference type="InterPro" id="IPR025963">
    <property type="entry name" value="FLgD_Tudor"/>
</dbReference>
<evidence type="ECO:0000256" key="3">
    <source>
        <dbReference type="ARBA" id="ARBA00022795"/>
    </source>
</evidence>
<accession>A0A235CMI1</accession>
<gene>
    <name evidence="7" type="ORF">B6S09_02775</name>
    <name evidence="8" type="ORF">LY04_01204</name>
</gene>
<feature type="domain" description="FlgD Tudor-like" evidence="6">
    <location>
        <begin position="88"/>
        <end position="215"/>
    </location>
</feature>
<evidence type="ECO:0000256" key="5">
    <source>
        <dbReference type="RuleBase" id="RU362076"/>
    </source>
</evidence>
<dbReference type="Pfam" id="PF13861">
    <property type="entry name" value="FLgD_tudor"/>
    <property type="match status" value="1"/>
</dbReference>
<comment type="similarity">
    <text evidence="1 5">Belongs to the FlgD family.</text>
</comment>
<keyword evidence="10" id="KW-1185">Reference proteome</keyword>
<evidence type="ECO:0000313" key="10">
    <source>
        <dbReference type="Proteomes" id="UP000295058"/>
    </source>
</evidence>
<dbReference type="AlphaFoldDB" id="A0A235CMI1"/>
<evidence type="ECO:0000313" key="9">
    <source>
        <dbReference type="Proteomes" id="UP000243640"/>
    </source>
</evidence>